<dbReference type="NCBIfam" id="NF004130">
    <property type="entry name" value="PRK05618.1-5"/>
    <property type="match status" value="1"/>
</dbReference>
<dbReference type="OrthoDB" id="9806411at2"/>
<evidence type="ECO:0000313" key="9">
    <source>
        <dbReference type="EMBL" id="RMA79965.1"/>
    </source>
</evidence>
<dbReference type="NCBIfam" id="NF004128">
    <property type="entry name" value="PRK05618.1-2"/>
    <property type="match status" value="1"/>
</dbReference>
<dbReference type="Gene3D" id="2.40.240.10">
    <property type="entry name" value="Ribosomal Protein L25, Chain P"/>
    <property type="match status" value="1"/>
</dbReference>
<evidence type="ECO:0000259" key="8">
    <source>
        <dbReference type="Pfam" id="PF14693"/>
    </source>
</evidence>
<dbReference type="InterPro" id="IPR029751">
    <property type="entry name" value="Ribosomal_L25_dom"/>
</dbReference>
<feature type="compositionally biased region" description="Acidic residues" evidence="6">
    <location>
        <begin position="199"/>
        <end position="211"/>
    </location>
</feature>
<name>A0A3M0AC14_9GAMM</name>
<dbReference type="PANTHER" id="PTHR33284">
    <property type="entry name" value="RIBOSOMAL PROTEIN L25/GLN-TRNA SYNTHETASE, ANTI-CODON-BINDING DOMAIN-CONTAINING PROTEIN"/>
    <property type="match status" value="1"/>
</dbReference>
<evidence type="ECO:0000256" key="3">
    <source>
        <dbReference type="ARBA" id="ARBA00022980"/>
    </source>
</evidence>
<dbReference type="HAMAP" id="MF_01336">
    <property type="entry name" value="Ribosomal_bL25"/>
    <property type="match status" value="1"/>
</dbReference>
<dbReference type="GO" id="GO:0022625">
    <property type="term" value="C:cytosolic large ribosomal subunit"/>
    <property type="evidence" value="ECO:0007669"/>
    <property type="project" value="TreeGrafter"/>
</dbReference>
<dbReference type="AlphaFoldDB" id="A0A3M0AC14"/>
<sequence>MTDYTLKAEVRDNMGKGASRRLRRLEGQVPAIVYGGDKEPLTISLPHKDLSRALEDEAFYSHIITIKIGRKSEKVILKDLQRHPAKPIIVHADFLRVSAKEKINVKVPLHFLNAESSKGVKLEGGSVITQLNELEVSTLPKDLPEFIEVDLQEVGAGDTLHISDVVLPKGVESVALSHGSDHDLAILTIKKPKGAAADDSAEAEGEEDAAE</sequence>
<comment type="caution">
    <text evidence="9">The sequence shown here is derived from an EMBL/GenBank/DDBJ whole genome shotgun (WGS) entry which is preliminary data.</text>
</comment>
<dbReference type="InterPro" id="IPR020056">
    <property type="entry name" value="Rbsml_bL25/Gln-tRNA_synth_N"/>
</dbReference>
<comment type="similarity">
    <text evidence="5">Belongs to the bacterial ribosomal protein bL25 family. CTC subfamily.</text>
</comment>
<organism evidence="9 10">
    <name type="scientific">Umboniibacter marinipuniceus</name>
    <dbReference type="NCBI Taxonomy" id="569599"/>
    <lineage>
        <taxon>Bacteria</taxon>
        <taxon>Pseudomonadati</taxon>
        <taxon>Pseudomonadota</taxon>
        <taxon>Gammaproteobacteria</taxon>
        <taxon>Cellvibrionales</taxon>
        <taxon>Cellvibrionaceae</taxon>
        <taxon>Umboniibacter</taxon>
    </lineage>
</organism>
<evidence type="ECO:0000256" key="4">
    <source>
        <dbReference type="ARBA" id="ARBA00023274"/>
    </source>
</evidence>
<dbReference type="InterPro" id="IPR020055">
    <property type="entry name" value="Ribosomal_bL25_short"/>
</dbReference>
<dbReference type="InterPro" id="IPR020057">
    <property type="entry name" value="Ribosomal_bL25_b-dom"/>
</dbReference>
<dbReference type="InterPro" id="IPR001021">
    <property type="entry name" value="Ribosomal_bL25_long"/>
</dbReference>
<dbReference type="GO" id="GO:0003735">
    <property type="term" value="F:structural constituent of ribosome"/>
    <property type="evidence" value="ECO:0007669"/>
    <property type="project" value="InterPro"/>
</dbReference>
<keyword evidence="4 5" id="KW-0687">Ribonucleoprotein</keyword>
<evidence type="ECO:0000256" key="5">
    <source>
        <dbReference type="HAMAP-Rule" id="MF_01334"/>
    </source>
</evidence>
<dbReference type="InterPro" id="IPR011035">
    <property type="entry name" value="Ribosomal_bL25/Gln-tRNA_synth"/>
</dbReference>
<comment type="subunit">
    <text evidence="5">Part of the 50S ribosomal subunit; part of the 5S rRNA/L5/L18/L25 subcomplex. Contacts the 5S rRNA. Binds to the 5S rRNA independently of L5 and L18.</text>
</comment>
<feature type="region of interest" description="Disordered" evidence="6">
    <location>
        <begin position="192"/>
        <end position="211"/>
    </location>
</feature>
<dbReference type="GO" id="GO:0008097">
    <property type="term" value="F:5S rRNA binding"/>
    <property type="evidence" value="ECO:0007669"/>
    <property type="project" value="InterPro"/>
</dbReference>
<dbReference type="Proteomes" id="UP000267187">
    <property type="component" value="Unassembled WGS sequence"/>
</dbReference>
<keyword evidence="1 5" id="KW-0699">rRNA-binding</keyword>
<evidence type="ECO:0000313" key="10">
    <source>
        <dbReference type="Proteomes" id="UP000267187"/>
    </source>
</evidence>
<dbReference type="InterPro" id="IPR020930">
    <property type="entry name" value="Ribosomal_uL5_bac-type"/>
</dbReference>
<accession>A0A3M0AC14</accession>
<evidence type="ECO:0000259" key="7">
    <source>
        <dbReference type="Pfam" id="PF01386"/>
    </source>
</evidence>
<protein>
    <recommendedName>
        <fullName evidence="5">Large ribosomal subunit protein bL25</fullName>
    </recommendedName>
    <alternativeName>
        <fullName evidence="5">General stress protein CTC</fullName>
    </alternativeName>
</protein>
<dbReference type="Gene3D" id="2.170.120.20">
    <property type="entry name" value="Ribosomal protein L25, beta domain"/>
    <property type="match status" value="1"/>
</dbReference>
<keyword evidence="3 5" id="KW-0689">Ribosomal protein</keyword>
<dbReference type="EMBL" id="REFJ01000003">
    <property type="protein sequence ID" value="RMA79965.1"/>
    <property type="molecule type" value="Genomic_DNA"/>
</dbReference>
<dbReference type="PANTHER" id="PTHR33284:SF1">
    <property type="entry name" value="RIBOSOMAL PROTEIN L25_GLN-TRNA SYNTHETASE, ANTI-CODON-BINDING DOMAIN-CONTAINING PROTEIN"/>
    <property type="match status" value="1"/>
</dbReference>
<comment type="function">
    <text evidence="5">This is one of the proteins that binds to the 5S RNA in the ribosome where it forms part of the central protuberance.</text>
</comment>
<gene>
    <name evidence="5" type="primary">rplY</name>
    <name evidence="5" type="synonym">ctc</name>
    <name evidence="9" type="ORF">DFR27_1318</name>
</gene>
<dbReference type="NCBIfam" id="TIGR00731">
    <property type="entry name" value="bL25_bact_ctc"/>
    <property type="match status" value="1"/>
</dbReference>
<dbReference type="GO" id="GO:0006412">
    <property type="term" value="P:translation"/>
    <property type="evidence" value="ECO:0007669"/>
    <property type="project" value="UniProtKB-UniRule"/>
</dbReference>
<dbReference type="HAMAP" id="MF_01334">
    <property type="entry name" value="Ribosomal_bL25_CTC"/>
    <property type="match status" value="1"/>
</dbReference>
<dbReference type="InterPro" id="IPR037121">
    <property type="entry name" value="Ribosomal_bL25_C"/>
</dbReference>
<reference evidence="9 10" key="1">
    <citation type="submission" date="2018-10" db="EMBL/GenBank/DDBJ databases">
        <title>Genomic Encyclopedia of Type Strains, Phase IV (KMG-IV): sequencing the most valuable type-strain genomes for metagenomic binning, comparative biology and taxonomic classification.</title>
        <authorList>
            <person name="Goeker M."/>
        </authorList>
    </citation>
    <scope>NUCLEOTIDE SEQUENCE [LARGE SCALE GENOMIC DNA]</scope>
    <source>
        <strain evidence="9 10">DSM 25080</strain>
    </source>
</reference>
<keyword evidence="2 5" id="KW-0694">RNA-binding</keyword>
<proteinExistence type="inferred from homology"/>
<dbReference type="Pfam" id="PF01386">
    <property type="entry name" value="Ribosomal_L25p"/>
    <property type="match status" value="1"/>
</dbReference>
<dbReference type="CDD" id="cd00495">
    <property type="entry name" value="Ribosomal_L25_TL5_CTC"/>
    <property type="match status" value="1"/>
</dbReference>
<evidence type="ECO:0000256" key="6">
    <source>
        <dbReference type="SAM" id="MobiDB-lite"/>
    </source>
</evidence>
<evidence type="ECO:0000256" key="2">
    <source>
        <dbReference type="ARBA" id="ARBA00022884"/>
    </source>
</evidence>
<dbReference type="NCBIfam" id="NF004612">
    <property type="entry name" value="PRK05943.1"/>
    <property type="match status" value="1"/>
</dbReference>
<feature type="domain" description="Large ribosomal subunit protein bL25 L25" evidence="7">
    <location>
        <begin position="6"/>
        <end position="94"/>
    </location>
</feature>
<dbReference type="Pfam" id="PF14693">
    <property type="entry name" value="Ribosomal_TL5_C"/>
    <property type="match status" value="1"/>
</dbReference>
<evidence type="ECO:0000256" key="1">
    <source>
        <dbReference type="ARBA" id="ARBA00022730"/>
    </source>
</evidence>
<dbReference type="FunFam" id="2.40.240.10:FF:000002">
    <property type="entry name" value="50S ribosomal protein L25"/>
    <property type="match status" value="1"/>
</dbReference>
<feature type="domain" description="Large ribosomal subunit protein bL25 beta" evidence="8">
    <location>
        <begin position="102"/>
        <end position="193"/>
    </location>
</feature>
<dbReference type="RefSeq" id="WP_121876660.1">
    <property type="nucleotide sequence ID" value="NZ_REFJ01000003.1"/>
</dbReference>
<keyword evidence="10" id="KW-1185">Reference proteome</keyword>
<dbReference type="SUPFAM" id="SSF50715">
    <property type="entry name" value="Ribosomal protein L25-like"/>
    <property type="match status" value="1"/>
</dbReference>